<evidence type="ECO:0000256" key="1">
    <source>
        <dbReference type="SAM" id="Phobius"/>
    </source>
</evidence>
<organism evidence="2 3">
    <name type="scientific">Streptomyces tubbatahanensis</name>
    <dbReference type="NCBI Taxonomy" id="2923272"/>
    <lineage>
        <taxon>Bacteria</taxon>
        <taxon>Bacillati</taxon>
        <taxon>Actinomycetota</taxon>
        <taxon>Actinomycetes</taxon>
        <taxon>Kitasatosporales</taxon>
        <taxon>Streptomycetaceae</taxon>
        <taxon>Streptomyces</taxon>
    </lineage>
</organism>
<reference evidence="2 3" key="1">
    <citation type="journal article" date="2023" name="Microbiol. Spectr.">
        <title>Synergy between Genome Mining, Metabolomics, and Bioinformatics Uncovers Antibacterial Chlorinated Carbazole Alkaloids and Their Biosynthetic Gene Cluster from Streptomyces tubbatahanensis sp. nov., a Novel Actinomycete Isolated from Sulu Sea, Philippines.</title>
        <authorList>
            <person name="Tenebro C.P."/>
            <person name="Trono D.J.V.L."/>
            <person name="Balida L.A.P."/>
            <person name="Bayog L.K.A."/>
            <person name="Bruna J.R."/>
            <person name="Sabido E.M."/>
            <person name="Caspe D.P.C."/>
            <person name="de Los Santos E.L.C."/>
            <person name="Saludes J.P."/>
            <person name="Dalisay D.S."/>
        </authorList>
    </citation>
    <scope>NUCLEOTIDE SEQUENCE [LARGE SCALE GENOMIC DNA]</scope>
    <source>
        <strain evidence="2 3">DSD3025</strain>
    </source>
</reference>
<evidence type="ECO:0000313" key="3">
    <source>
        <dbReference type="Proteomes" id="UP001202244"/>
    </source>
</evidence>
<accession>A0ABY3XL07</accession>
<feature type="transmembrane region" description="Helical" evidence="1">
    <location>
        <begin position="23"/>
        <end position="44"/>
    </location>
</feature>
<keyword evidence="1" id="KW-1133">Transmembrane helix</keyword>
<protein>
    <recommendedName>
        <fullName evidence="4">Peptidase</fullName>
    </recommendedName>
</protein>
<keyword evidence="3" id="KW-1185">Reference proteome</keyword>
<dbReference type="RefSeq" id="WP_242748494.1">
    <property type="nucleotide sequence ID" value="NZ_CP093846.1"/>
</dbReference>
<proteinExistence type="predicted"/>
<gene>
    <name evidence="2" type="ORF">MMF93_00535</name>
</gene>
<evidence type="ECO:0008006" key="4">
    <source>
        <dbReference type="Google" id="ProtNLM"/>
    </source>
</evidence>
<keyword evidence="1" id="KW-0472">Membrane</keyword>
<keyword evidence="1" id="KW-0812">Transmembrane</keyword>
<dbReference type="EMBL" id="CP093846">
    <property type="protein sequence ID" value="UNS95113.1"/>
    <property type="molecule type" value="Genomic_DNA"/>
</dbReference>
<dbReference type="Proteomes" id="UP001202244">
    <property type="component" value="Chromosome"/>
</dbReference>
<name>A0ABY3XL07_9ACTN</name>
<evidence type="ECO:0000313" key="2">
    <source>
        <dbReference type="EMBL" id="UNS95113.1"/>
    </source>
</evidence>
<sequence>MPYGSITGPGGTLAATGLAAGQTWLAVLSGLLVLAGVVLVRLTFRRGRGPVAR</sequence>